<dbReference type="Pfam" id="PF01129">
    <property type="entry name" value="ART"/>
    <property type="match status" value="1"/>
</dbReference>
<dbReference type="Proteomes" id="UP000681720">
    <property type="component" value="Unassembled WGS sequence"/>
</dbReference>
<keyword evidence="2 6" id="KW-0328">Glycosyltransferase</keyword>
<organism evidence="8 11">
    <name type="scientific">Rotaria magnacalcarata</name>
    <dbReference type="NCBI Taxonomy" id="392030"/>
    <lineage>
        <taxon>Eukaryota</taxon>
        <taxon>Metazoa</taxon>
        <taxon>Spiralia</taxon>
        <taxon>Gnathifera</taxon>
        <taxon>Rotifera</taxon>
        <taxon>Eurotatoria</taxon>
        <taxon>Bdelloidea</taxon>
        <taxon>Philodinida</taxon>
        <taxon>Philodinidae</taxon>
        <taxon>Rotaria</taxon>
    </lineage>
</organism>
<comment type="similarity">
    <text evidence="1 6">Belongs to the Arg-specific ADP-ribosyltransferase family.</text>
</comment>
<protein>
    <recommendedName>
        <fullName evidence="6">NAD(P)(+)--arginine ADP-ribosyltransferase</fullName>
        <ecNumber evidence="6">2.4.2.31</ecNumber>
    </recommendedName>
    <alternativeName>
        <fullName evidence="6">Mono(ADP-ribosyl)transferase</fullName>
    </alternativeName>
</protein>
<dbReference type="Gene3D" id="3.90.176.10">
    <property type="entry name" value="Toxin ADP-ribosyltransferase, Chain A, domain 1"/>
    <property type="match status" value="1"/>
</dbReference>
<dbReference type="Proteomes" id="UP000663855">
    <property type="component" value="Unassembled WGS sequence"/>
</dbReference>
<evidence type="ECO:0000256" key="4">
    <source>
        <dbReference type="ARBA" id="ARBA00022695"/>
    </source>
</evidence>
<dbReference type="EMBL" id="CAJNOW010000116">
    <property type="protein sequence ID" value="CAF1240100.1"/>
    <property type="molecule type" value="Genomic_DNA"/>
</dbReference>
<keyword evidence="4" id="KW-0548">Nucleotidyltransferase</keyword>
<dbReference type="GO" id="GO:0106274">
    <property type="term" value="F:NAD+-protein-arginine ADP-ribosyltransferase activity"/>
    <property type="evidence" value="ECO:0007669"/>
    <property type="project" value="UniProtKB-EC"/>
</dbReference>
<dbReference type="EMBL" id="CAJOBJ010019306">
    <property type="protein sequence ID" value="CAF4203456.1"/>
    <property type="molecule type" value="Genomic_DNA"/>
</dbReference>
<comment type="catalytic activity">
    <reaction evidence="5 6">
        <text>L-arginyl-[protein] + NAD(+) = N(omega)-(ADP-D-ribosyl)-L-arginyl-[protein] + nicotinamide + H(+)</text>
        <dbReference type="Rhea" id="RHEA:19149"/>
        <dbReference type="Rhea" id="RHEA-COMP:10532"/>
        <dbReference type="Rhea" id="RHEA-COMP:15087"/>
        <dbReference type="ChEBI" id="CHEBI:15378"/>
        <dbReference type="ChEBI" id="CHEBI:17154"/>
        <dbReference type="ChEBI" id="CHEBI:29965"/>
        <dbReference type="ChEBI" id="CHEBI:57540"/>
        <dbReference type="ChEBI" id="CHEBI:142554"/>
        <dbReference type="EC" id="2.4.2.31"/>
    </reaction>
</comment>
<proteinExistence type="inferred from homology"/>
<evidence type="ECO:0000313" key="8">
    <source>
        <dbReference type="EMBL" id="CAF1412757.1"/>
    </source>
</evidence>
<keyword evidence="6" id="KW-0520">NAD</keyword>
<evidence type="ECO:0000313" key="7">
    <source>
        <dbReference type="EMBL" id="CAF1240100.1"/>
    </source>
</evidence>
<dbReference type="SUPFAM" id="SSF56399">
    <property type="entry name" value="ADP-ribosylation"/>
    <property type="match status" value="1"/>
</dbReference>
<evidence type="ECO:0000256" key="2">
    <source>
        <dbReference type="ARBA" id="ARBA00022676"/>
    </source>
</evidence>
<dbReference type="Proteomes" id="UP000663834">
    <property type="component" value="Unassembled WGS sequence"/>
</dbReference>
<evidence type="ECO:0000313" key="9">
    <source>
        <dbReference type="EMBL" id="CAF4186729.1"/>
    </source>
</evidence>
<evidence type="ECO:0000313" key="10">
    <source>
        <dbReference type="EMBL" id="CAF4203456.1"/>
    </source>
</evidence>
<dbReference type="InterPro" id="IPR000768">
    <property type="entry name" value="ART"/>
</dbReference>
<dbReference type="EC" id="2.4.2.31" evidence="6"/>
<dbReference type="OrthoDB" id="423533at2759"/>
<dbReference type="AlphaFoldDB" id="A0A815M0C6"/>
<gene>
    <name evidence="9" type="ORF">BYL167_LOCUS23058</name>
    <name evidence="8" type="ORF">CJN711_LOCUS22593</name>
    <name evidence="10" type="ORF">GIL414_LOCUS21706</name>
    <name evidence="7" type="ORF">KQP761_LOCUS1752</name>
</gene>
<keyword evidence="6" id="KW-0521">NADP</keyword>
<comment type="caution">
    <text evidence="8">The sequence shown here is derived from an EMBL/GenBank/DDBJ whole genome shotgun (WGS) entry which is preliminary data.</text>
</comment>
<evidence type="ECO:0000256" key="6">
    <source>
        <dbReference type="RuleBase" id="RU361228"/>
    </source>
</evidence>
<name>A0A815M0C6_9BILA</name>
<dbReference type="Proteomes" id="UP000681967">
    <property type="component" value="Unassembled WGS sequence"/>
</dbReference>
<evidence type="ECO:0000256" key="1">
    <source>
        <dbReference type="ARBA" id="ARBA00009558"/>
    </source>
</evidence>
<dbReference type="EMBL" id="CAJOBH010015335">
    <property type="protein sequence ID" value="CAF4186729.1"/>
    <property type="molecule type" value="Genomic_DNA"/>
</dbReference>
<evidence type="ECO:0000256" key="5">
    <source>
        <dbReference type="ARBA" id="ARBA00047597"/>
    </source>
</evidence>
<sequence length="494" mass="56430">MSKARGVNDYDPKLINSKSNAASSLNSSLRLDAASSNDTSKPDCYMKLLSLVENELFLEAFKSMVGPVKINENKLEAAASIPTMKDENVENTLEHMTLYWTFNEENNNARNNSQKYESYFNAAFYDLVKDNATYEKLEEICRKYETLKTANVDSAMAEHSQRVAKTTSFFDGKGLTGNEAKAAALAISFYSGTKSGVPKPVKSDPNDKRHIEYRSNRALVNKQSREQPVATLIVCHNLLRAVSKLSYYQGYVSRSCRLNDDEVGLYMPGSVVIWSQFSGTFKGETVHNSSEFPHRNTFFKIYSLTGRSIKEFSNYEDEEEVLFLPDSTFLILGHAHFFHGTQHAIYMRQVELGISKLSVLWVDDEIFQDNWYNRKYMVDAEAKDLKKNLRFIQKSSTNTALSFLESPFGQRLKNRDTFRIVSDMRRTNEESPHNAGARLIKRLRKLGFNNQCLLFVGDRNNAEETINKELNNNEKQFTSVTTCESDLINFINFE</sequence>
<reference evidence="8" key="1">
    <citation type="submission" date="2021-02" db="EMBL/GenBank/DDBJ databases">
        <authorList>
            <person name="Nowell W R."/>
        </authorList>
    </citation>
    <scope>NUCLEOTIDE SEQUENCE</scope>
</reference>
<evidence type="ECO:0000313" key="11">
    <source>
        <dbReference type="Proteomes" id="UP000663855"/>
    </source>
</evidence>
<dbReference type="GO" id="GO:0016779">
    <property type="term" value="F:nucleotidyltransferase activity"/>
    <property type="evidence" value="ECO:0007669"/>
    <property type="project" value="UniProtKB-KW"/>
</dbReference>
<accession>A0A815M0C6</accession>
<keyword evidence="3 6" id="KW-0808">Transferase</keyword>
<evidence type="ECO:0000256" key="3">
    <source>
        <dbReference type="ARBA" id="ARBA00022679"/>
    </source>
</evidence>
<dbReference type="EMBL" id="CAJNOV010010590">
    <property type="protein sequence ID" value="CAF1412757.1"/>
    <property type="molecule type" value="Genomic_DNA"/>
</dbReference>